<dbReference type="AlphaFoldDB" id="A0A0E9W2I6"/>
<dbReference type="EMBL" id="GBXM01023968">
    <property type="protein sequence ID" value="JAH84609.1"/>
    <property type="molecule type" value="Transcribed_RNA"/>
</dbReference>
<organism evidence="1">
    <name type="scientific">Anguilla anguilla</name>
    <name type="common">European freshwater eel</name>
    <name type="synonym">Muraena anguilla</name>
    <dbReference type="NCBI Taxonomy" id="7936"/>
    <lineage>
        <taxon>Eukaryota</taxon>
        <taxon>Metazoa</taxon>
        <taxon>Chordata</taxon>
        <taxon>Craniata</taxon>
        <taxon>Vertebrata</taxon>
        <taxon>Euteleostomi</taxon>
        <taxon>Actinopterygii</taxon>
        <taxon>Neopterygii</taxon>
        <taxon>Teleostei</taxon>
        <taxon>Anguilliformes</taxon>
        <taxon>Anguillidae</taxon>
        <taxon>Anguilla</taxon>
    </lineage>
</organism>
<proteinExistence type="predicted"/>
<reference evidence="1" key="2">
    <citation type="journal article" date="2015" name="Fish Shellfish Immunol.">
        <title>Early steps in the European eel (Anguilla anguilla)-Vibrio vulnificus interaction in the gills: Role of the RtxA13 toxin.</title>
        <authorList>
            <person name="Callol A."/>
            <person name="Pajuelo D."/>
            <person name="Ebbesson L."/>
            <person name="Teles M."/>
            <person name="MacKenzie S."/>
            <person name="Amaro C."/>
        </authorList>
    </citation>
    <scope>NUCLEOTIDE SEQUENCE</scope>
</reference>
<reference evidence="1" key="1">
    <citation type="submission" date="2014-11" db="EMBL/GenBank/DDBJ databases">
        <authorList>
            <person name="Amaro Gonzalez C."/>
        </authorList>
    </citation>
    <scope>NUCLEOTIDE SEQUENCE</scope>
</reference>
<accession>A0A0E9W2I6</accession>
<name>A0A0E9W2I6_ANGAN</name>
<evidence type="ECO:0000313" key="1">
    <source>
        <dbReference type="EMBL" id="JAH84609.1"/>
    </source>
</evidence>
<protein>
    <submittedName>
        <fullName evidence="1">Uncharacterized protein</fullName>
    </submittedName>
</protein>
<sequence length="39" mass="4778">MYIYIFFVSQRFFFFFQCSVSSSVNPFRCMTTNIWLECS</sequence>